<accession>A0A644Z528</accession>
<dbReference type="InterPro" id="IPR011611">
    <property type="entry name" value="PfkB_dom"/>
</dbReference>
<dbReference type="InterPro" id="IPR050306">
    <property type="entry name" value="PfkB_Carbo_kinase"/>
</dbReference>
<dbReference type="InterPro" id="IPR002173">
    <property type="entry name" value="Carboh/pur_kinase_PfkB_CS"/>
</dbReference>
<dbReference type="Gene3D" id="3.40.1190.20">
    <property type="match status" value="1"/>
</dbReference>
<name>A0A644Z528_9ZZZZ</name>
<reference evidence="7" key="1">
    <citation type="submission" date="2019-08" db="EMBL/GenBank/DDBJ databases">
        <authorList>
            <person name="Kucharzyk K."/>
            <person name="Murdoch R.W."/>
            <person name="Higgins S."/>
            <person name="Loffler F."/>
        </authorList>
    </citation>
    <scope>NUCLEOTIDE SEQUENCE</scope>
</reference>
<dbReference type="GO" id="GO:0005524">
    <property type="term" value="F:ATP binding"/>
    <property type="evidence" value="ECO:0007669"/>
    <property type="project" value="UniProtKB-KW"/>
</dbReference>
<keyword evidence="3" id="KW-0547">Nucleotide-binding</keyword>
<keyword evidence="4 7" id="KW-0418">Kinase</keyword>
<evidence type="ECO:0000256" key="2">
    <source>
        <dbReference type="ARBA" id="ARBA00022679"/>
    </source>
</evidence>
<dbReference type="EC" id="2.7.1.92" evidence="7"/>
<evidence type="ECO:0000259" key="6">
    <source>
        <dbReference type="Pfam" id="PF00294"/>
    </source>
</evidence>
<evidence type="ECO:0000256" key="3">
    <source>
        <dbReference type="ARBA" id="ARBA00022741"/>
    </source>
</evidence>
<dbReference type="EMBL" id="VSSQ01007463">
    <property type="protein sequence ID" value="MPM36000.1"/>
    <property type="molecule type" value="Genomic_DNA"/>
</dbReference>
<gene>
    <name evidence="7" type="primary">iolC_10</name>
    <name evidence="7" type="ORF">SDC9_82595</name>
</gene>
<evidence type="ECO:0000313" key="7">
    <source>
        <dbReference type="EMBL" id="MPM36000.1"/>
    </source>
</evidence>
<keyword evidence="5" id="KW-0067">ATP-binding</keyword>
<dbReference type="PROSITE" id="PS00584">
    <property type="entry name" value="PFKB_KINASES_2"/>
    <property type="match status" value="1"/>
</dbReference>
<dbReference type="AlphaFoldDB" id="A0A644Z528"/>
<evidence type="ECO:0000256" key="4">
    <source>
        <dbReference type="ARBA" id="ARBA00022777"/>
    </source>
</evidence>
<comment type="similarity">
    <text evidence="1">Belongs to the carbohydrate kinase PfkB family.</text>
</comment>
<feature type="domain" description="Carbohydrate kinase PfkB" evidence="6">
    <location>
        <begin position="3"/>
        <end position="167"/>
    </location>
</feature>
<evidence type="ECO:0000256" key="1">
    <source>
        <dbReference type="ARBA" id="ARBA00010688"/>
    </source>
</evidence>
<dbReference type="GO" id="GO:0047590">
    <property type="term" value="F:5-dehydro-2-deoxygluconokinase activity"/>
    <property type="evidence" value="ECO:0007669"/>
    <property type="project" value="UniProtKB-EC"/>
</dbReference>
<comment type="caution">
    <text evidence="7">The sequence shown here is derived from an EMBL/GenBank/DDBJ whole genome shotgun (WGS) entry which is preliminary data.</text>
</comment>
<sequence length="177" mass="18826">MRSATYEAIDIARKAGAVITYDPNYRASLWNGKDEAVQFMRSLIATADIMKISDEELPLLTGETEPEAAADVLADQGVRIIAVTLGKDGAYVRVGKDGRYVPGFAAKTADTTGAGDAFFGGFLSRFIASGKLLKEVSLDDGADFARFGNATASLCVERRGGIPAMPKLADVLVRMNV</sequence>
<dbReference type="PANTHER" id="PTHR43085:SF1">
    <property type="entry name" value="PSEUDOURIDINE KINASE-RELATED"/>
    <property type="match status" value="1"/>
</dbReference>
<organism evidence="7">
    <name type="scientific">bioreactor metagenome</name>
    <dbReference type="NCBI Taxonomy" id="1076179"/>
    <lineage>
        <taxon>unclassified sequences</taxon>
        <taxon>metagenomes</taxon>
        <taxon>ecological metagenomes</taxon>
    </lineage>
</organism>
<dbReference type="PANTHER" id="PTHR43085">
    <property type="entry name" value="HEXOKINASE FAMILY MEMBER"/>
    <property type="match status" value="1"/>
</dbReference>
<dbReference type="InterPro" id="IPR029056">
    <property type="entry name" value="Ribokinase-like"/>
</dbReference>
<evidence type="ECO:0000256" key="5">
    <source>
        <dbReference type="ARBA" id="ARBA00022840"/>
    </source>
</evidence>
<dbReference type="Pfam" id="PF00294">
    <property type="entry name" value="PfkB"/>
    <property type="match status" value="1"/>
</dbReference>
<protein>
    <submittedName>
        <fullName evidence="7">5-dehydro-2-deoxygluconokinase</fullName>
        <ecNumber evidence="7">2.7.1.92</ecNumber>
    </submittedName>
</protein>
<keyword evidence="2 7" id="KW-0808">Transferase</keyword>
<dbReference type="SUPFAM" id="SSF53613">
    <property type="entry name" value="Ribokinase-like"/>
    <property type="match status" value="1"/>
</dbReference>
<proteinExistence type="inferred from homology"/>